<comment type="subcellular location">
    <subcellularLocation>
        <location evidence="1">Secreted</location>
    </subcellularLocation>
</comment>
<feature type="compositionally biased region" description="Low complexity" evidence="5">
    <location>
        <begin position="50"/>
        <end position="73"/>
    </location>
</feature>
<evidence type="ECO:0000259" key="6">
    <source>
        <dbReference type="Pfam" id="PF00151"/>
    </source>
</evidence>
<feature type="compositionally biased region" description="Low complexity" evidence="5">
    <location>
        <begin position="699"/>
        <end position="708"/>
    </location>
</feature>
<dbReference type="Pfam" id="PF00151">
    <property type="entry name" value="Lipase"/>
    <property type="match status" value="1"/>
</dbReference>
<feature type="region of interest" description="Disordered" evidence="5">
    <location>
        <begin position="826"/>
        <end position="870"/>
    </location>
</feature>
<dbReference type="InterPro" id="IPR000734">
    <property type="entry name" value="TAG_lipase"/>
</dbReference>
<organism evidence="7 8">
    <name type="scientific">Fragariocoptes setiger</name>
    <dbReference type="NCBI Taxonomy" id="1670756"/>
    <lineage>
        <taxon>Eukaryota</taxon>
        <taxon>Metazoa</taxon>
        <taxon>Ecdysozoa</taxon>
        <taxon>Arthropoda</taxon>
        <taxon>Chelicerata</taxon>
        <taxon>Arachnida</taxon>
        <taxon>Acari</taxon>
        <taxon>Acariformes</taxon>
        <taxon>Trombidiformes</taxon>
        <taxon>Prostigmata</taxon>
        <taxon>Eupodina</taxon>
        <taxon>Eriophyoidea</taxon>
        <taxon>Phytoptidae</taxon>
        <taxon>Fragariocoptes</taxon>
    </lineage>
</organism>
<feature type="region of interest" description="Disordered" evidence="5">
    <location>
        <begin position="18"/>
        <end position="82"/>
    </location>
</feature>
<protein>
    <submittedName>
        <fullName evidence="7">Lipase member H</fullName>
    </submittedName>
</protein>
<comment type="similarity">
    <text evidence="2 4">Belongs to the AB hydrolase superfamily. Lipase family.</text>
</comment>
<feature type="region of interest" description="Disordered" evidence="5">
    <location>
        <begin position="676"/>
        <end position="754"/>
    </location>
</feature>
<dbReference type="Gene3D" id="3.40.50.1820">
    <property type="entry name" value="alpha/beta hydrolase"/>
    <property type="match status" value="2"/>
</dbReference>
<dbReference type="InterPro" id="IPR013818">
    <property type="entry name" value="Lipase"/>
</dbReference>
<proteinExistence type="inferred from homology"/>
<dbReference type="PANTHER" id="PTHR11610">
    <property type="entry name" value="LIPASE"/>
    <property type="match status" value="1"/>
</dbReference>
<feature type="compositionally biased region" description="Acidic residues" evidence="5">
    <location>
        <begin position="709"/>
        <end position="725"/>
    </location>
</feature>
<feature type="compositionally biased region" description="Polar residues" evidence="5">
    <location>
        <begin position="34"/>
        <end position="49"/>
    </location>
</feature>
<reference evidence="7 8" key="1">
    <citation type="submission" date="2020-10" db="EMBL/GenBank/DDBJ databases">
        <authorList>
            <person name="Klimov P.B."/>
            <person name="Dyachkov S.M."/>
            <person name="Chetverikov P.E."/>
        </authorList>
    </citation>
    <scope>NUCLEOTIDE SEQUENCE [LARGE SCALE GENOMIC DNA]</scope>
    <source>
        <strain evidence="7">BMOC 18-1129-001#AD2665</strain>
        <tissue evidence="7">Entire mites</tissue>
    </source>
</reference>
<evidence type="ECO:0000256" key="2">
    <source>
        <dbReference type="ARBA" id="ARBA00010701"/>
    </source>
</evidence>
<evidence type="ECO:0000313" key="7">
    <source>
        <dbReference type="EMBL" id="KAG9510834.1"/>
    </source>
</evidence>
<feature type="compositionally biased region" description="Low complexity" evidence="5">
    <location>
        <begin position="334"/>
        <end position="347"/>
    </location>
</feature>
<feature type="compositionally biased region" description="Low complexity" evidence="5">
    <location>
        <begin position="835"/>
        <end position="858"/>
    </location>
</feature>
<name>A0ABQ7SBP6_9ACAR</name>
<comment type="caution">
    <text evidence="7">The sequence shown here is derived from an EMBL/GenBank/DDBJ whole genome shotgun (WGS) entry which is preliminary data.</text>
</comment>
<dbReference type="InterPro" id="IPR029058">
    <property type="entry name" value="AB_hydrolase_fold"/>
</dbReference>
<feature type="region of interest" description="Disordered" evidence="5">
    <location>
        <begin position="562"/>
        <end position="586"/>
    </location>
</feature>
<feature type="region of interest" description="Disordered" evidence="5">
    <location>
        <begin position="302"/>
        <end position="347"/>
    </location>
</feature>
<accession>A0ABQ7SBP6</accession>
<feature type="compositionally biased region" description="Low complexity" evidence="5">
    <location>
        <begin position="304"/>
        <end position="318"/>
    </location>
</feature>
<evidence type="ECO:0000256" key="1">
    <source>
        <dbReference type="ARBA" id="ARBA00004613"/>
    </source>
</evidence>
<evidence type="ECO:0000256" key="5">
    <source>
        <dbReference type="SAM" id="MobiDB-lite"/>
    </source>
</evidence>
<dbReference type="EMBL" id="JAIFTH010000069">
    <property type="protein sequence ID" value="KAG9510834.1"/>
    <property type="molecule type" value="Genomic_DNA"/>
</dbReference>
<feature type="region of interest" description="Disordered" evidence="5">
    <location>
        <begin position="652"/>
        <end position="671"/>
    </location>
</feature>
<gene>
    <name evidence="7" type="primary">LIPH</name>
    <name evidence="7" type="ORF">GZH46_00609</name>
</gene>
<feature type="compositionally biased region" description="Polar residues" evidence="5">
    <location>
        <begin position="734"/>
        <end position="751"/>
    </location>
</feature>
<dbReference type="Proteomes" id="UP000825002">
    <property type="component" value="Unassembled WGS sequence"/>
</dbReference>
<evidence type="ECO:0000256" key="3">
    <source>
        <dbReference type="ARBA" id="ARBA00022525"/>
    </source>
</evidence>
<feature type="compositionally biased region" description="Basic and acidic residues" evidence="5">
    <location>
        <begin position="21"/>
        <end position="33"/>
    </location>
</feature>
<feature type="compositionally biased region" description="Polar residues" evidence="5">
    <location>
        <begin position="319"/>
        <end position="328"/>
    </location>
</feature>
<sequence>MPTDTILLAQLKFTCSSSTKRPPDYLRRVRPTNEHYSATRYTRYDQTITNSNNNSDNNDDSNSNSNSNNNVFNKDSDSLINRDSGRIRNQGLRISICNTNKKLHQRVLPLVIVIVVLSNFNRFDIKRVVAPEVHQHSSDVRAIGHRQQRGLCSIRLPLSLLYLDKDHNNNNNNYYAANSNGVNNFSQARDDPQGPIIDTNAPIEAKPSSNNNDEELYVYLFQRAQAYDGGDADVDSYVDKFVVSVNANARQWDDEQLRSSRFVPHLATYVIIHGFRGSWSLRSWQNKIKNLILSSLTPHDIRRSSQQQRHTSTQSISTDGSANEANSSMDRRASTLSSSPSSNNYASSGATANVLIVDWSRMSRPARFEYDYPSAVTSSHKVGVALGMFIRRLIEATGADARLFHLIDPTGVCYDDEPDEHRLNKNDAQTVVVLHTNARTLGSKSNYGSYDIWVNGGLTQPGCARASAELLKLLTFRDASFACSHRRAHELISEPLDACQHVAYACHSYAAFQHGECGTCNDTQRDCVLTNLAEQISASSLAAWPVALQSGSLTAPVADKQLPPQQQQVDERAAPDGGDLGGSSSGEQRQYHLITSKSSPYCSFQYQVLIHMNRRWRYERGQRKPTFRLELVTSGGSDEHQQRHSMHVSHFHSRHTSTAMPMSNVNVNNNNIDDYLRDHQQANGGNRQDPRRRKRRHSSSSSNNNNNENENENENENDDDDDDDNIALSDWHTPLTSHSHQARYQQRSSASVGGGAGDLMSALLSVEWHEPLYKWLPARFVAANLSSSHQAALASVTSVELNFMSHSSGAARRHYSTRLCPLDSLSSSGGGSAPSGGTTATTSSTSSGGSSSTLHLTTFSDQPSVGATPTPAILHRLMPSQQRHDSGAYNNHPAYDTTHHYYSDTSDDEPSTTFLLSLLAKSLGATQSSGSTTAPTASRLFAISVSSLC</sequence>
<evidence type="ECO:0000256" key="4">
    <source>
        <dbReference type="RuleBase" id="RU004262"/>
    </source>
</evidence>
<keyword evidence="3" id="KW-0964">Secreted</keyword>
<dbReference type="SUPFAM" id="SSF53474">
    <property type="entry name" value="alpha/beta-Hydrolases"/>
    <property type="match status" value="1"/>
</dbReference>
<feature type="domain" description="Lipase" evidence="6">
    <location>
        <begin position="407"/>
        <end position="526"/>
    </location>
</feature>
<keyword evidence="8" id="KW-1185">Reference proteome</keyword>
<evidence type="ECO:0000313" key="8">
    <source>
        <dbReference type="Proteomes" id="UP000825002"/>
    </source>
</evidence>